<reference evidence="1" key="2">
    <citation type="submission" date="2022-03" db="EMBL/GenBank/DDBJ databases">
        <title>Draft title - Genomic analysis of global carrot germplasm unveils the trajectory of domestication and the origin of high carotenoid orange carrot.</title>
        <authorList>
            <person name="Iorizzo M."/>
            <person name="Ellison S."/>
            <person name="Senalik D."/>
            <person name="Macko-Podgorni A."/>
            <person name="Grzebelus D."/>
            <person name="Bostan H."/>
            <person name="Rolling W."/>
            <person name="Curaba J."/>
            <person name="Simon P."/>
        </authorList>
    </citation>
    <scope>NUCLEOTIDE SEQUENCE</scope>
    <source>
        <tissue evidence="1">Leaf</tissue>
    </source>
</reference>
<protein>
    <submittedName>
        <fullName evidence="1">Uncharacterized protein</fullName>
    </submittedName>
</protein>
<dbReference type="AlphaFoldDB" id="A0A164WMN9"/>
<reference evidence="1" key="1">
    <citation type="journal article" date="2016" name="Nat. Genet.">
        <title>A high-quality carrot genome assembly provides new insights into carotenoid accumulation and asterid genome evolution.</title>
        <authorList>
            <person name="Iorizzo M."/>
            <person name="Ellison S."/>
            <person name="Senalik D."/>
            <person name="Zeng P."/>
            <person name="Satapoomin P."/>
            <person name="Huang J."/>
            <person name="Bowman M."/>
            <person name="Iovene M."/>
            <person name="Sanseverino W."/>
            <person name="Cavagnaro P."/>
            <person name="Yildiz M."/>
            <person name="Macko-Podgorni A."/>
            <person name="Moranska E."/>
            <person name="Grzebelus E."/>
            <person name="Grzebelus D."/>
            <person name="Ashrafi H."/>
            <person name="Zheng Z."/>
            <person name="Cheng S."/>
            <person name="Spooner D."/>
            <person name="Van Deynze A."/>
            <person name="Simon P."/>
        </authorList>
    </citation>
    <scope>NUCLEOTIDE SEQUENCE</scope>
    <source>
        <tissue evidence="1">Leaf</tissue>
    </source>
</reference>
<dbReference type="Gramene" id="KZM91991">
    <property type="protein sequence ID" value="KZM91991"/>
    <property type="gene ID" value="DCAR_020644"/>
</dbReference>
<dbReference type="EMBL" id="CP093348">
    <property type="protein sequence ID" value="WOH06287.1"/>
    <property type="molecule type" value="Genomic_DNA"/>
</dbReference>
<sequence>MALGSLEMMIDKSGKVLYFFYGPTSQTSAYNTELEALIFLLRTYFNSEYKVSSLAVFMDSLNLAQHFNSRKLHSNGPIWSWAHSVTAVYIESCINTLADSMAKEDWDQGMGIQHPDFMDIMVPFEAPDPVDFNVSIPLAEQVSDLGLGQINAPRVARMELDVDEMNDVIDGAVEDSFIASFGPKGPLWAHEPPLGEMD</sequence>
<evidence type="ECO:0000313" key="2">
    <source>
        <dbReference type="Proteomes" id="UP000077755"/>
    </source>
</evidence>
<dbReference type="InterPro" id="IPR012337">
    <property type="entry name" value="RNaseH-like_sf"/>
</dbReference>
<evidence type="ECO:0000313" key="1">
    <source>
        <dbReference type="EMBL" id="WOH06287.1"/>
    </source>
</evidence>
<dbReference type="Proteomes" id="UP000077755">
    <property type="component" value="Chromosome 6"/>
</dbReference>
<dbReference type="SUPFAM" id="SSF53098">
    <property type="entry name" value="Ribonuclease H-like"/>
    <property type="match status" value="1"/>
</dbReference>
<keyword evidence="2" id="KW-1185">Reference proteome</keyword>
<organism evidence="1 2">
    <name type="scientific">Daucus carota subsp. sativus</name>
    <name type="common">Carrot</name>
    <dbReference type="NCBI Taxonomy" id="79200"/>
    <lineage>
        <taxon>Eukaryota</taxon>
        <taxon>Viridiplantae</taxon>
        <taxon>Streptophyta</taxon>
        <taxon>Embryophyta</taxon>
        <taxon>Tracheophyta</taxon>
        <taxon>Spermatophyta</taxon>
        <taxon>Magnoliopsida</taxon>
        <taxon>eudicotyledons</taxon>
        <taxon>Gunneridae</taxon>
        <taxon>Pentapetalae</taxon>
        <taxon>asterids</taxon>
        <taxon>campanulids</taxon>
        <taxon>Apiales</taxon>
        <taxon>Apiaceae</taxon>
        <taxon>Apioideae</taxon>
        <taxon>Scandiceae</taxon>
        <taxon>Daucinae</taxon>
        <taxon>Daucus</taxon>
        <taxon>Daucus sect. Daucus</taxon>
    </lineage>
</organism>
<gene>
    <name evidence="1" type="ORF">DCAR_0625712</name>
</gene>
<accession>A0A164WMN9</accession>
<name>A0A164WMN9_DAUCS</name>
<proteinExistence type="predicted"/>